<keyword evidence="3" id="KW-0460">Magnesium</keyword>
<accession>A0A1G7NCA5</accession>
<evidence type="ECO:0000256" key="1">
    <source>
        <dbReference type="ARBA" id="ARBA00001946"/>
    </source>
</evidence>
<keyword evidence="4" id="KW-0456">Lyase</keyword>
<protein>
    <submittedName>
        <fullName evidence="4">Citrate lyase beta subunit</fullName>
    </submittedName>
</protein>
<evidence type="ECO:0000313" key="5">
    <source>
        <dbReference type="Proteomes" id="UP000198972"/>
    </source>
</evidence>
<dbReference type="InterPro" id="IPR039480">
    <property type="entry name" value="C-C_Bond_Lyase-like"/>
</dbReference>
<dbReference type="STRING" id="670482.SAMN04488542_115104"/>
<sequence>MRYFNYLTHDEEERIFHSSPMTFSNQSDREILSHSIGAALYMPATRLNIADELASGKHEGLVSVVMDLEDAVGDHQVELAEENLKQQMYRLAGMVKLEAIKSDDLPLIFIRVRTPKQMEQIIDLLESSLEFVTGFVLPKFSVEVGTEYFDIIRSYNGHKPSNFPTLYVMPILETSDVIFKESRYATLHGIKDLLSQYRDLVLNVRIGATDFSSLFGLRRSPDMTIYDIGVIRDCIIDVVNIFGRANDQYVISGPVWEYFKNERASKLHIRAATFEDAGGKAGQRTRIDIVNEYMEGLIREVSLDKANGIIGKSIIHPSHIIPVQSSYVVTYEEYLDATNIVNSNNGMIGVVKSQHENKMNEIKPHLNWANRILTRAKIYGVLNENKNYTSILLGHESSQHEKTILSYS</sequence>
<dbReference type="Pfam" id="PF15617">
    <property type="entry name" value="C-C_Bond_Lyase"/>
    <property type="match status" value="1"/>
</dbReference>
<keyword evidence="5" id="KW-1185">Reference proteome</keyword>
<dbReference type="AlphaFoldDB" id="A0A1G7NCA5"/>
<dbReference type="GO" id="GO:0016829">
    <property type="term" value="F:lyase activity"/>
    <property type="evidence" value="ECO:0007669"/>
    <property type="project" value="UniProtKB-KW"/>
</dbReference>
<keyword evidence="2" id="KW-0479">Metal-binding</keyword>
<evidence type="ECO:0000256" key="2">
    <source>
        <dbReference type="ARBA" id="ARBA00022723"/>
    </source>
</evidence>
<evidence type="ECO:0000313" key="4">
    <source>
        <dbReference type="EMBL" id="SDF71688.1"/>
    </source>
</evidence>
<dbReference type="GO" id="GO:0006107">
    <property type="term" value="P:oxaloacetate metabolic process"/>
    <property type="evidence" value="ECO:0007669"/>
    <property type="project" value="TreeGrafter"/>
</dbReference>
<evidence type="ECO:0000256" key="3">
    <source>
        <dbReference type="ARBA" id="ARBA00022842"/>
    </source>
</evidence>
<organism evidence="4 5">
    <name type="scientific">Fontibacillus panacisegetis</name>
    <dbReference type="NCBI Taxonomy" id="670482"/>
    <lineage>
        <taxon>Bacteria</taxon>
        <taxon>Bacillati</taxon>
        <taxon>Bacillota</taxon>
        <taxon>Bacilli</taxon>
        <taxon>Bacillales</taxon>
        <taxon>Paenibacillaceae</taxon>
        <taxon>Fontibacillus</taxon>
    </lineage>
</organism>
<dbReference type="PANTHER" id="PTHR32308">
    <property type="entry name" value="LYASE BETA SUBUNIT, PUTATIVE (AFU_ORTHOLOGUE AFUA_4G13030)-RELATED"/>
    <property type="match status" value="1"/>
</dbReference>
<dbReference type="GO" id="GO:0000287">
    <property type="term" value="F:magnesium ion binding"/>
    <property type="evidence" value="ECO:0007669"/>
    <property type="project" value="TreeGrafter"/>
</dbReference>
<dbReference type="SUPFAM" id="SSF51621">
    <property type="entry name" value="Phosphoenolpyruvate/pyruvate domain"/>
    <property type="match status" value="1"/>
</dbReference>
<dbReference type="OrthoDB" id="9786940at2"/>
<dbReference type="InterPro" id="IPR015813">
    <property type="entry name" value="Pyrv/PenolPyrv_kinase-like_dom"/>
</dbReference>
<gene>
    <name evidence="4" type="ORF">SAMN04488542_115104</name>
</gene>
<comment type="cofactor">
    <cofactor evidence="1">
        <name>Mg(2+)</name>
        <dbReference type="ChEBI" id="CHEBI:18420"/>
    </cofactor>
</comment>
<proteinExistence type="predicted"/>
<dbReference type="PANTHER" id="PTHR32308:SF10">
    <property type="entry name" value="CITRATE LYASE SUBUNIT BETA"/>
    <property type="match status" value="1"/>
</dbReference>
<dbReference type="InterPro" id="IPR040442">
    <property type="entry name" value="Pyrv_kinase-like_dom_sf"/>
</dbReference>
<reference evidence="4 5" key="1">
    <citation type="submission" date="2016-10" db="EMBL/GenBank/DDBJ databases">
        <authorList>
            <person name="de Groot N.N."/>
        </authorList>
    </citation>
    <scope>NUCLEOTIDE SEQUENCE [LARGE SCALE GENOMIC DNA]</scope>
    <source>
        <strain evidence="4 5">DSM 28129</strain>
    </source>
</reference>
<dbReference type="Gene3D" id="3.20.20.60">
    <property type="entry name" value="Phosphoenolpyruvate-binding domains"/>
    <property type="match status" value="2"/>
</dbReference>
<dbReference type="EMBL" id="FNBG01000015">
    <property type="protein sequence ID" value="SDF71688.1"/>
    <property type="molecule type" value="Genomic_DNA"/>
</dbReference>
<dbReference type="RefSeq" id="WP_091231449.1">
    <property type="nucleotide sequence ID" value="NZ_FNBG01000015.1"/>
</dbReference>
<dbReference type="Proteomes" id="UP000198972">
    <property type="component" value="Unassembled WGS sequence"/>
</dbReference>
<name>A0A1G7NCA5_9BACL</name>